<evidence type="ECO:0000259" key="7">
    <source>
        <dbReference type="PROSITE" id="PS51352"/>
    </source>
</evidence>
<dbReference type="EMBL" id="JADBGI010000006">
    <property type="protein sequence ID" value="MBE2998696.1"/>
    <property type="molecule type" value="Genomic_DNA"/>
</dbReference>
<evidence type="ECO:0000256" key="2">
    <source>
        <dbReference type="ARBA" id="ARBA00022729"/>
    </source>
</evidence>
<dbReference type="InterPro" id="IPR013766">
    <property type="entry name" value="Thioredoxin_domain"/>
</dbReference>
<dbReference type="InterPro" id="IPR012336">
    <property type="entry name" value="Thioredoxin-like_fold"/>
</dbReference>
<accession>A0ABR9P4D7</accession>
<name>A0ABR9P4D7_9ACTN</name>
<keyword evidence="9" id="KW-1185">Reference proteome</keyword>
<dbReference type="InterPro" id="IPR036249">
    <property type="entry name" value="Thioredoxin-like_sf"/>
</dbReference>
<feature type="compositionally biased region" description="Polar residues" evidence="6">
    <location>
        <begin position="28"/>
        <end position="39"/>
    </location>
</feature>
<evidence type="ECO:0000313" key="9">
    <source>
        <dbReference type="Proteomes" id="UP000806528"/>
    </source>
</evidence>
<proteinExistence type="inferred from homology"/>
<protein>
    <submittedName>
        <fullName evidence="8">Thioredoxin domain-containing protein</fullName>
    </submittedName>
</protein>
<keyword evidence="4" id="KW-1015">Disulfide bond</keyword>
<keyword evidence="3" id="KW-0560">Oxidoreductase</keyword>
<sequence>MSKNLAITLGLILVAVVGLGLLVGLNEPDQSPDGSEQANTPEGGTTAPEETLVREDSRFLDQHDDASVTVVEFLDFECEACRAQYPVIERIREEYEGQIDVVVRYFPMPGHTNSAPAAAAVEAAAQQGALEEMYQRMFETQAEWGESQEDRSDVFVGFAEDLGLDMDEFTETMGSEETLERVQADFDDGVELGVQGTPTIYVDGQQTTTMPDYEELSSMIDQGLEE</sequence>
<keyword evidence="5" id="KW-0676">Redox-active center</keyword>
<dbReference type="Gene3D" id="3.40.30.10">
    <property type="entry name" value="Glutaredoxin"/>
    <property type="match status" value="1"/>
</dbReference>
<gene>
    <name evidence="8" type="ORF">IDM40_08260</name>
</gene>
<evidence type="ECO:0000256" key="3">
    <source>
        <dbReference type="ARBA" id="ARBA00023002"/>
    </source>
</evidence>
<evidence type="ECO:0000313" key="8">
    <source>
        <dbReference type="EMBL" id="MBE2998696.1"/>
    </source>
</evidence>
<evidence type="ECO:0000256" key="5">
    <source>
        <dbReference type="ARBA" id="ARBA00023284"/>
    </source>
</evidence>
<feature type="region of interest" description="Disordered" evidence="6">
    <location>
        <begin position="28"/>
        <end position="48"/>
    </location>
</feature>
<dbReference type="SUPFAM" id="SSF52833">
    <property type="entry name" value="Thioredoxin-like"/>
    <property type="match status" value="1"/>
</dbReference>
<comment type="similarity">
    <text evidence="1">Belongs to the thioredoxin family. DsbA subfamily.</text>
</comment>
<reference evidence="8 9" key="1">
    <citation type="submission" date="2020-09" db="EMBL/GenBank/DDBJ databases">
        <title>Diversity and distribution of actinomycetes associated with coral in the coast of Hainan.</title>
        <authorList>
            <person name="Li F."/>
        </authorList>
    </citation>
    <scope>NUCLEOTIDE SEQUENCE [LARGE SCALE GENOMIC DNA]</scope>
    <source>
        <strain evidence="8 9">HNM0947</strain>
    </source>
</reference>
<dbReference type="PANTHER" id="PTHR13887">
    <property type="entry name" value="GLUTATHIONE S-TRANSFERASE KAPPA"/>
    <property type="match status" value="1"/>
</dbReference>
<keyword evidence="2" id="KW-0732">Signal</keyword>
<organism evidence="8 9">
    <name type="scientific">Nocardiopsis coralli</name>
    <dbReference type="NCBI Taxonomy" id="2772213"/>
    <lineage>
        <taxon>Bacteria</taxon>
        <taxon>Bacillati</taxon>
        <taxon>Actinomycetota</taxon>
        <taxon>Actinomycetes</taxon>
        <taxon>Streptosporangiales</taxon>
        <taxon>Nocardiopsidaceae</taxon>
        <taxon>Nocardiopsis</taxon>
    </lineage>
</organism>
<dbReference type="RefSeq" id="WP_193121340.1">
    <property type="nucleotide sequence ID" value="NZ_JADBGI010000006.1"/>
</dbReference>
<evidence type="ECO:0000256" key="4">
    <source>
        <dbReference type="ARBA" id="ARBA00023157"/>
    </source>
</evidence>
<dbReference type="Pfam" id="PF13462">
    <property type="entry name" value="Thioredoxin_4"/>
    <property type="match status" value="1"/>
</dbReference>
<evidence type="ECO:0000256" key="1">
    <source>
        <dbReference type="ARBA" id="ARBA00005791"/>
    </source>
</evidence>
<dbReference type="Proteomes" id="UP000806528">
    <property type="component" value="Unassembled WGS sequence"/>
</dbReference>
<comment type="caution">
    <text evidence="8">The sequence shown here is derived from an EMBL/GenBank/DDBJ whole genome shotgun (WGS) entry which is preliminary data.</text>
</comment>
<evidence type="ECO:0000256" key="6">
    <source>
        <dbReference type="SAM" id="MobiDB-lite"/>
    </source>
</evidence>
<dbReference type="PANTHER" id="PTHR13887:SF14">
    <property type="entry name" value="DISULFIDE BOND FORMATION PROTEIN D"/>
    <property type="match status" value="1"/>
</dbReference>
<dbReference type="PROSITE" id="PS51352">
    <property type="entry name" value="THIOREDOXIN_2"/>
    <property type="match status" value="1"/>
</dbReference>
<feature type="domain" description="Thioredoxin" evidence="7">
    <location>
        <begin position="41"/>
        <end position="225"/>
    </location>
</feature>